<dbReference type="Proteomes" id="UP001280121">
    <property type="component" value="Unassembled WGS sequence"/>
</dbReference>
<dbReference type="InterPro" id="IPR025525">
    <property type="entry name" value="hAT-like_transposase_RNase-H"/>
</dbReference>
<dbReference type="Pfam" id="PF14372">
    <property type="entry name" value="hAT-like_RNase-H"/>
    <property type="match status" value="1"/>
</dbReference>
<accession>A0AAD9TZT4</accession>
<dbReference type="InterPro" id="IPR012337">
    <property type="entry name" value="RNaseH-like_sf"/>
</dbReference>
<comment type="caution">
    <text evidence="2">The sequence shown here is derived from an EMBL/GenBank/DDBJ whole genome shotgun (WGS) entry which is preliminary data.</text>
</comment>
<proteinExistence type="predicted"/>
<gene>
    <name evidence="2" type="ORF">Ddye_020489</name>
</gene>
<keyword evidence="3" id="KW-1185">Reference proteome</keyword>
<dbReference type="PANTHER" id="PTHR23272:SF179">
    <property type="entry name" value="ZINC FINGER BED DOMAIN-CONTAINING PROTEIN RICESLEEPER 2-LIKE ISOFORM X1"/>
    <property type="match status" value="1"/>
</dbReference>
<dbReference type="AlphaFoldDB" id="A0AAD9TZT4"/>
<evidence type="ECO:0000259" key="1">
    <source>
        <dbReference type="Pfam" id="PF14372"/>
    </source>
</evidence>
<dbReference type="PANTHER" id="PTHR23272">
    <property type="entry name" value="BED FINGER-RELATED"/>
    <property type="match status" value="1"/>
</dbReference>
<reference evidence="2" key="1">
    <citation type="journal article" date="2023" name="Plant J.">
        <title>Genome sequences and population genomics provide insights into the demographic history, inbreeding, and mutation load of two 'living fossil' tree species of Dipteronia.</title>
        <authorList>
            <person name="Feng Y."/>
            <person name="Comes H.P."/>
            <person name="Chen J."/>
            <person name="Zhu S."/>
            <person name="Lu R."/>
            <person name="Zhang X."/>
            <person name="Li P."/>
            <person name="Qiu J."/>
            <person name="Olsen K.M."/>
            <person name="Qiu Y."/>
        </authorList>
    </citation>
    <scope>NUCLEOTIDE SEQUENCE</scope>
    <source>
        <strain evidence="2">KIB01</strain>
    </source>
</reference>
<dbReference type="GO" id="GO:0003677">
    <property type="term" value="F:DNA binding"/>
    <property type="evidence" value="ECO:0007669"/>
    <property type="project" value="InterPro"/>
</dbReference>
<evidence type="ECO:0000313" key="3">
    <source>
        <dbReference type="Proteomes" id="UP001280121"/>
    </source>
</evidence>
<protein>
    <recommendedName>
        <fullName evidence="1">hAT-like transposase RNase-H fold domain-containing protein</fullName>
    </recommendedName>
</protein>
<dbReference type="SUPFAM" id="SSF53098">
    <property type="entry name" value="Ribonuclease H-like"/>
    <property type="match status" value="1"/>
</dbReference>
<feature type="domain" description="hAT-like transposase RNase-H fold" evidence="1">
    <location>
        <begin position="87"/>
        <end position="157"/>
    </location>
</feature>
<organism evidence="2 3">
    <name type="scientific">Dipteronia dyeriana</name>
    <dbReference type="NCBI Taxonomy" id="168575"/>
    <lineage>
        <taxon>Eukaryota</taxon>
        <taxon>Viridiplantae</taxon>
        <taxon>Streptophyta</taxon>
        <taxon>Embryophyta</taxon>
        <taxon>Tracheophyta</taxon>
        <taxon>Spermatophyta</taxon>
        <taxon>Magnoliopsida</taxon>
        <taxon>eudicotyledons</taxon>
        <taxon>Gunneridae</taxon>
        <taxon>Pentapetalae</taxon>
        <taxon>rosids</taxon>
        <taxon>malvids</taxon>
        <taxon>Sapindales</taxon>
        <taxon>Sapindaceae</taxon>
        <taxon>Hippocastanoideae</taxon>
        <taxon>Acereae</taxon>
        <taxon>Dipteronia</taxon>
    </lineage>
</organism>
<sequence length="279" mass="32390">MRSCAHILNLIVRARLSAIKNGIEVVRDNIAFWTATLKRVERFEEVAQQLKVPCTKILALGCVTWWNSTYIRLTTTLIYKDVLVTLNNEINVMEANMVGNFDKYWMVIHRLLAIATILDPRFKLKLIEYYFPKIYGNDSENHINKVRKICYDLVNEYQVKYSDGKDTMPMVFQGSSMEDVHERYTVDHLATYDLFVSSTSNVDGVNSEFDYYLEEPILLRAASFDIIAWWRINGLNIQFYSVLLRISWLSISLPLLLSQFLVPVVDICLSIKIGLILRL</sequence>
<evidence type="ECO:0000313" key="2">
    <source>
        <dbReference type="EMBL" id="KAK2645294.1"/>
    </source>
</evidence>
<dbReference type="EMBL" id="JANJYI010000006">
    <property type="protein sequence ID" value="KAK2645294.1"/>
    <property type="molecule type" value="Genomic_DNA"/>
</dbReference>
<name>A0AAD9TZT4_9ROSI</name>